<feature type="transmembrane region" description="Helical" evidence="8">
    <location>
        <begin position="380"/>
        <end position="402"/>
    </location>
</feature>
<dbReference type="RefSeq" id="WP_188360340.1">
    <property type="nucleotide sequence ID" value="NZ_BMDC01000004.1"/>
</dbReference>
<dbReference type="CDD" id="cd17324">
    <property type="entry name" value="MFS_NepI_like"/>
    <property type="match status" value="1"/>
</dbReference>
<feature type="transmembrane region" description="Helical" evidence="8">
    <location>
        <begin position="60"/>
        <end position="81"/>
    </location>
</feature>
<evidence type="ECO:0000256" key="5">
    <source>
        <dbReference type="ARBA" id="ARBA00022692"/>
    </source>
</evidence>
<dbReference type="SUPFAM" id="SSF103473">
    <property type="entry name" value="MFS general substrate transporter"/>
    <property type="match status" value="1"/>
</dbReference>
<evidence type="ECO:0000256" key="1">
    <source>
        <dbReference type="ARBA" id="ARBA00004651"/>
    </source>
</evidence>
<dbReference type="Pfam" id="PF07690">
    <property type="entry name" value="MFS_1"/>
    <property type="match status" value="2"/>
</dbReference>
<organism evidence="10 11">
    <name type="scientific">Rothia aerolata</name>
    <dbReference type="NCBI Taxonomy" id="1812262"/>
    <lineage>
        <taxon>Bacteria</taxon>
        <taxon>Bacillati</taxon>
        <taxon>Actinomycetota</taxon>
        <taxon>Actinomycetes</taxon>
        <taxon>Micrococcales</taxon>
        <taxon>Micrococcaceae</taxon>
        <taxon>Rothia</taxon>
    </lineage>
</organism>
<dbReference type="PANTHER" id="PTHR43271:SF1">
    <property type="entry name" value="INNER MEMBRANE TRANSPORT PROTEIN YNFM"/>
    <property type="match status" value="1"/>
</dbReference>
<feature type="transmembrane region" description="Helical" evidence="8">
    <location>
        <begin position="229"/>
        <end position="248"/>
    </location>
</feature>
<keyword evidence="11" id="KW-1185">Reference proteome</keyword>
<evidence type="ECO:0000256" key="6">
    <source>
        <dbReference type="ARBA" id="ARBA00022989"/>
    </source>
</evidence>
<feature type="transmembrane region" description="Helical" evidence="8">
    <location>
        <begin position="260"/>
        <end position="279"/>
    </location>
</feature>
<keyword evidence="6 8" id="KW-1133">Transmembrane helix</keyword>
<comment type="caution">
    <text evidence="10">The sequence shown here is derived from an EMBL/GenBank/DDBJ whole genome shotgun (WGS) entry which is preliminary data.</text>
</comment>
<dbReference type="Gene3D" id="1.20.1250.20">
    <property type="entry name" value="MFS general substrate transporter like domains"/>
    <property type="match status" value="1"/>
</dbReference>
<dbReference type="GO" id="GO:0022857">
    <property type="term" value="F:transmembrane transporter activity"/>
    <property type="evidence" value="ECO:0007669"/>
    <property type="project" value="InterPro"/>
</dbReference>
<evidence type="ECO:0000256" key="7">
    <source>
        <dbReference type="ARBA" id="ARBA00023136"/>
    </source>
</evidence>
<dbReference type="AlphaFoldDB" id="A0A917IWM2"/>
<feature type="transmembrane region" description="Helical" evidence="8">
    <location>
        <begin position="21"/>
        <end position="40"/>
    </location>
</feature>
<keyword evidence="7 8" id="KW-0472">Membrane</keyword>
<keyword evidence="4" id="KW-1003">Cell membrane</keyword>
<dbReference type="PROSITE" id="PS50850">
    <property type="entry name" value="MFS"/>
    <property type="match status" value="1"/>
</dbReference>
<dbReference type="EMBL" id="BMDC01000004">
    <property type="protein sequence ID" value="GGH66776.1"/>
    <property type="molecule type" value="Genomic_DNA"/>
</dbReference>
<keyword evidence="3" id="KW-0813">Transport</keyword>
<gene>
    <name evidence="10" type="ORF">GCM10007359_21250</name>
</gene>
<protein>
    <submittedName>
        <fullName evidence="10">MFS transporter</fullName>
    </submittedName>
</protein>
<feature type="transmembrane region" description="Helical" evidence="8">
    <location>
        <begin position="149"/>
        <end position="167"/>
    </location>
</feature>
<feature type="transmembrane region" description="Helical" evidence="8">
    <location>
        <begin position="179"/>
        <end position="199"/>
    </location>
</feature>
<keyword evidence="5 8" id="KW-0812">Transmembrane</keyword>
<dbReference type="PANTHER" id="PTHR43271">
    <property type="entry name" value="BLL2771 PROTEIN"/>
    <property type="match status" value="1"/>
</dbReference>
<feature type="transmembrane region" description="Helical" evidence="8">
    <location>
        <begin position="316"/>
        <end position="342"/>
    </location>
</feature>
<comment type="similarity">
    <text evidence="2">Belongs to the major facilitator superfamily.</text>
</comment>
<name>A0A917IWM2_9MICC</name>
<evidence type="ECO:0000256" key="3">
    <source>
        <dbReference type="ARBA" id="ARBA00022448"/>
    </source>
</evidence>
<evidence type="ECO:0000313" key="10">
    <source>
        <dbReference type="EMBL" id="GGH66776.1"/>
    </source>
</evidence>
<comment type="subcellular location">
    <subcellularLocation>
        <location evidence="1">Cell membrane</location>
        <topology evidence="1">Multi-pass membrane protein</topology>
    </subcellularLocation>
</comment>
<evidence type="ECO:0000259" key="9">
    <source>
        <dbReference type="PROSITE" id="PS50850"/>
    </source>
</evidence>
<feature type="domain" description="Major facilitator superfamily (MFS) profile" evidence="9">
    <location>
        <begin position="20"/>
        <end position="407"/>
    </location>
</feature>
<feature type="transmembrane region" description="Helical" evidence="8">
    <location>
        <begin position="115"/>
        <end position="137"/>
    </location>
</feature>
<reference evidence="10 11" key="1">
    <citation type="journal article" date="2014" name="Int. J. Syst. Evol. Microbiol.">
        <title>Complete genome sequence of Corynebacterium casei LMG S-19264T (=DSM 44701T), isolated from a smear-ripened cheese.</title>
        <authorList>
            <consortium name="US DOE Joint Genome Institute (JGI-PGF)"/>
            <person name="Walter F."/>
            <person name="Albersmeier A."/>
            <person name="Kalinowski J."/>
            <person name="Ruckert C."/>
        </authorList>
    </citation>
    <scope>NUCLEOTIDE SEQUENCE [LARGE SCALE GENOMIC DNA]</scope>
    <source>
        <strain evidence="10 11">CCM 8669</strain>
    </source>
</reference>
<proteinExistence type="inferred from homology"/>
<dbReference type="InterPro" id="IPR011701">
    <property type="entry name" value="MFS"/>
</dbReference>
<evidence type="ECO:0000256" key="2">
    <source>
        <dbReference type="ARBA" id="ARBA00008335"/>
    </source>
</evidence>
<dbReference type="InterPro" id="IPR036259">
    <property type="entry name" value="MFS_trans_sf"/>
</dbReference>
<sequence>MSRDDSKDDAQGGFTRGSQEFTRMLVAMFAAGVATFAQLYSPQGILPSIASSLSIDAASAALMISSSTLGLAVFALVWAYIADLWGKSRAMFVAVSLATLLGLVIPWVPSLSVILLLRFVQGAALAGLASIAVAFIAEETNPLYVPTATGLYVAGTTLGGLMGRLIAGPVSQLTGDWRLALTTVSVLGAGASLTFMLLLPRARRFTPLPRQGSLTVLISRIGTHLRNPGMLALFLLAFTLMGTFVSVYNYVGFKLEAPPYLFSEIAISLLFVAYLLGTVSSSVSGPLVQRWGRLTVLALGAALMVVGILLTMCAPLALVITGILLLTFGFFCSHSVAASWVGARASTGKAQATALYNVAYYLGSAAVGWVSGLFYNAGGWQLTGLFVISLLVLFGTASGLVLRGRRA</sequence>
<dbReference type="GO" id="GO:0005886">
    <property type="term" value="C:plasma membrane"/>
    <property type="evidence" value="ECO:0007669"/>
    <property type="project" value="UniProtKB-SubCell"/>
</dbReference>
<evidence type="ECO:0000313" key="11">
    <source>
        <dbReference type="Proteomes" id="UP000600171"/>
    </source>
</evidence>
<evidence type="ECO:0000256" key="4">
    <source>
        <dbReference type="ARBA" id="ARBA00022475"/>
    </source>
</evidence>
<accession>A0A917IWM2</accession>
<dbReference type="InterPro" id="IPR020846">
    <property type="entry name" value="MFS_dom"/>
</dbReference>
<dbReference type="Proteomes" id="UP000600171">
    <property type="component" value="Unassembled WGS sequence"/>
</dbReference>
<evidence type="ECO:0000256" key="8">
    <source>
        <dbReference type="SAM" id="Phobius"/>
    </source>
</evidence>
<feature type="transmembrane region" description="Helical" evidence="8">
    <location>
        <begin position="90"/>
        <end position="109"/>
    </location>
</feature>
<feature type="transmembrane region" description="Helical" evidence="8">
    <location>
        <begin position="354"/>
        <end position="374"/>
    </location>
</feature>
<feature type="transmembrane region" description="Helical" evidence="8">
    <location>
        <begin position="291"/>
        <end position="310"/>
    </location>
</feature>